<dbReference type="InterPro" id="IPR010730">
    <property type="entry name" value="HET"/>
</dbReference>
<dbReference type="PANTHER" id="PTHR33112:SF12">
    <property type="entry name" value="HETEROKARYON INCOMPATIBILITY DOMAIN-CONTAINING PROTEIN"/>
    <property type="match status" value="1"/>
</dbReference>
<protein>
    <recommendedName>
        <fullName evidence="1">Heterokaryon incompatibility domain-containing protein</fullName>
    </recommendedName>
</protein>
<reference evidence="2" key="1">
    <citation type="journal article" date="2020" name="BMC Genomics">
        <title>Correction to: Identification and distribution of gene clusters required for synthesis of sphingolipid metabolism inhibitors in diverse species of the filamentous fungus Fusarium.</title>
        <authorList>
            <person name="Kim H.S."/>
            <person name="Lohmar J.M."/>
            <person name="Busman M."/>
            <person name="Brown D.W."/>
            <person name="Naumann T.A."/>
            <person name="Divon H.H."/>
            <person name="Lysoe E."/>
            <person name="Uhlig S."/>
            <person name="Proctor R.H."/>
        </authorList>
    </citation>
    <scope>NUCLEOTIDE SEQUENCE</scope>
    <source>
        <strain evidence="2">NRRL 22465</strain>
    </source>
</reference>
<sequence length="782" mass="90158">MEKDTEDSKSTAPRPQNPLLCQKCQAWDSIESYKDWWHYDSDDFIILGDLLNNTLCMICIAATWAVRARLEQIGTSPASRVWVRNDGPFFLDEDTGDLERSALHRIDSSNPEESIVRLLLALEVRIDPENATVPTKEEIERSRFNMTPQFCLRYSIGKSTSHLASVDPWEVRYFDFSVLKQWIQGCSKLHGVECQKSTQTDANSAVDDMPRGFRVINLQTMNVVQPSSTVKYVALSYMWPPEKDSERVQLEKKNHKAMEQPGGLSNMALPPVIIDAILLCQKLGETYLWIDRFCIIQDDSRSKHDQIRKMDTIYRSATFTIIAALNEKEAPGLPGFTGRPRVSSIYKPGRKLDVELRGVKLEGLTMADSSLWNTRGWTFQERVLSNRRIYITEHQVLYECSLGYATEEFTWYPLHQNAFLSLSAPEEKGSEEEFKQLPGFSRWPKYGRLINFHITNSTSILDYLDWVKDYTSRQLSFGSDILNAFSGIEGSLEEVLGTWFVFGLPVRYLIQALMWNTSDPVELRRTVPPIPSWSWASATNRSNYDWLATWRTDPLRVVSLVYFHYQDPDKGLRRLYVQEWWVEREVPLEDFRYETGVPPIVEMSKKYLPGEARNSQTWRECPHNPWQTLAYPVPHPDACRVASSLPGSLVFNTTVANLRLRRHSPEFHKRTQGGTTDDMEILDCNGEPVGIIKCTSSYWSTTQASESQEQDIIVICGALAGWYTRKWWATVPFHDFDQWRLHVMLVARDEATPFVARRLGVGYIRAHLWKHCAPRWETVVLC</sequence>
<keyword evidence="3" id="KW-1185">Reference proteome</keyword>
<evidence type="ECO:0000313" key="3">
    <source>
        <dbReference type="Proteomes" id="UP000635477"/>
    </source>
</evidence>
<feature type="domain" description="Heterokaryon incompatibility" evidence="1">
    <location>
        <begin position="232"/>
        <end position="381"/>
    </location>
</feature>
<proteinExistence type="predicted"/>
<dbReference type="Proteomes" id="UP000635477">
    <property type="component" value="Unassembled WGS sequence"/>
</dbReference>
<accession>A0A8H4UTS8</accession>
<evidence type="ECO:0000313" key="2">
    <source>
        <dbReference type="EMBL" id="KAF4983713.1"/>
    </source>
</evidence>
<evidence type="ECO:0000259" key="1">
    <source>
        <dbReference type="Pfam" id="PF06985"/>
    </source>
</evidence>
<dbReference type="Pfam" id="PF06985">
    <property type="entry name" value="HET"/>
    <property type="match status" value="1"/>
</dbReference>
<comment type="caution">
    <text evidence="2">The sequence shown here is derived from an EMBL/GenBank/DDBJ whole genome shotgun (WGS) entry which is preliminary data.</text>
</comment>
<dbReference type="EMBL" id="JABEYC010000052">
    <property type="protein sequence ID" value="KAF4983713.1"/>
    <property type="molecule type" value="Genomic_DNA"/>
</dbReference>
<name>A0A8H4UTS8_9HYPO</name>
<organism evidence="2 3">
    <name type="scientific">Fusarium zealandicum</name>
    <dbReference type="NCBI Taxonomy" id="1053134"/>
    <lineage>
        <taxon>Eukaryota</taxon>
        <taxon>Fungi</taxon>
        <taxon>Dikarya</taxon>
        <taxon>Ascomycota</taxon>
        <taxon>Pezizomycotina</taxon>
        <taxon>Sordariomycetes</taxon>
        <taxon>Hypocreomycetidae</taxon>
        <taxon>Hypocreales</taxon>
        <taxon>Nectriaceae</taxon>
        <taxon>Fusarium</taxon>
        <taxon>Fusarium staphyleae species complex</taxon>
    </lineage>
</organism>
<reference evidence="2" key="2">
    <citation type="submission" date="2020-05" db="EMBL/GenBank/DDBJ databases">
        <authorList>
            <person name="Kim H.-S."/>
            <person name="Proctor R.H."/>
            <person name="Brown D.W."/>
        </authorList>
    </citation>
    <scope>NUCLEOTIDE SEQUENCE</scope>
    <source>
        <strain evidence="2">NRRL 22465</strain>
    </source>
</reference>
<dbReference type="OrthoDB" id="5428863at2759"/>
<gene>
    <name evidence="2" type="ORF">FZEAL_929</name>
</gene>
<dbReference type="AlphaFoldDB" id="A0A8H4UTS8"/>
<dbReference type="PANTHER" id="PTHR33112">
    <property type="entry name" value="DOMAIN PROTEIN, PUTATIVE-RELATED"/>
    <property type="match status" value="1"/>
</dbReference>